<protein>
    <submittedName>
        <fullName evidence="1">Uncharacterized protein</fullName>
    </submittedName>
</protein>
<organism evidence="1 2">
    <name type="scientific">Gelatiniphilus marinus</name>
    <dbReference type="NCBI Taxonomy" id="1759464"/>
    <lineage>
        <taxon>Bacteria</taxon>
        <taxon>Pseudomonadati</taxon>
        <taxon>Bacteroidota</taxon>
        <taxon>Flavobacteriia</taxon>
        <taxon>Flavobacteriales</taxon>
        <taxon>Flavobacteriaceae</taxon>
        <taxon>Gelatiniphilus</taxon>
    </lineage>
</organism>
<reference evidence="2" key="1">
    <citation type="journal article" date="2019" name="Int. J. Syst. Evol. Microbiol.">
        <title>The Global Catalogue of Microorganisms (GCM) 10K type strain sequencing project: providing services to taxonomists for standard genome sequencing and annotation.</title>
        <authorList>
            <consortium name="The Broad Institute Genomics Platform"/>
            <consortium name="The Broad Institute Genome Sequencing Center for Infectious Disease"/>
            <person name="Wu L."/>
            <person name="Ma J."/>
        </authorList>
    </citation>
    <scope>NUCLEOTIDE SEQUENCE [LARGE SCALE GENOMIC DNA]</scope>
    <source>
        <strain evidence="2">KCTC 42903</strain>
    </source>
</reference>
<dbReference type="RefSeq" id="WP_388017538.1">
    <property type="nucleotide sequence ID" value="NZ_JBHUDT010000003.1"/>
</dbReference>
<dbReference type="EMBL" id="JBHULK010000003">
    <property type="protein sequence ID" value="MFD2535294.1"/>
    <property type="molecule type" value="Genomic_DNA"/>
</dbReference>
<proteinExistence type="predicted"/>
<comment type="caution">
    <text evidence="1">The sequence shown here is derived from an EMBL/GenBank/DDBJ whole genome shotgun (WGS) entry which is preliminary data.</text>
</comment>
<accession>A0ABW5JUP3</accession>
<dbReference type="Proteomes" id="UP001597441">
    <property type="component" value="Unassembled WGS sequence"/>
</dbReference>
<keyword evidence="2" id="KW-1185">Reference proteome</keyword>
<sequence length="414" mass="47965">MNYRIWYSTEPFADFIIDHTDLKSKKFVKKKMYESDANNAKNFHTMPDHIKKILYLDAPDLIVEIDHEPIFSIEVSTEAGTGHNVFQRFARLAASVENNVPSFYIYPEAVIIHRKKSGTTKWDEINALIFKALDHVMSIYKIPSLFYYFPSDFKTHKATPLKSKNLRDKGLIFDKRRKYSGSPINSDSEMQYMFKAINEIVSINEKHGVVNGRDKLLSNRVIIDRTDLMKKEFADKKGHFNLSPLSATEIIPTTSLIDYLSKYEKGGYKIGELLNSRKETILYQVDSKTFRSDPYSGCIAAIDYLKCREGKTFEERKYNLVTVWGNFTFDKKTKKLSVSTKFGSSIKSLEKLVKGSEKKNILTKDYGDLKNYEIPRYFMQLRYGSTFSKTKEVRIFSYFADAILFPDGALWRDA</sequence>
<gene>
    <name evidence="1" type="ORF">ACFSQS_09300</name>
</gene>
<name>A0ABW5JUP3_9FLAO</name>
<evidence type="ECO:0000313" key="2">
    <source>
        <dbReference type="Proteomes" id="UP001597441"/>
    </source>
</evidence>
<evidence type="ECO:0000313" key="1">
    <source>
        <dbReference type="EMBL" id="MFD2535294.1"/>
    </source>
</evidence>